<dbReference type="InterPro" id="IPR050721">
    <property type="entry name" value="Trk_Ktr_HKT_K-transport"/>
</dbReference>
<dbReference type="PANTHER" id="PTHR43833">
    <property type="entry name" value="POTASSIUM CHANNEL PROTEIN 2-RELATED-RELATED"/>
    <property type="match status" value="1"/>
</dbReference>
<dbReference type="InterPro" id="IPR013099">
    <property type="entry name" value="K_chnl_dom"/>
</dbReference>
<evidence type="ECO:0000313" key="5">
    <source>
        <dbReference type="Proteomes" id="UP000273778"/>
    </source>
</evidence>
<name>A0A3N4DFL5_9GAMM</name>
<dbReference type="Gene3D" id="3.40.50.720">
    <property type="entry name" value="NAD(P)-binding Rossmann-like Domain"/>
    <property type="match status" value="1"/>
</dbReference>
<evidence type="ECO:0000313" key="4">
    <source>
        <dbReference type="EMBL" id="RPA23632.1"/>
    </source>
</evidence>
<feature type="transmembrane region" description="Helical" evidence="1">
    <location>
        <begin position="69"/>
        <end position="87"/>
    </location>
</feature>
<gene>
    <name evidence="4" type="ORF">EGC77_18075</name>
    <name evidence="3" type="ORF">EGC80_00600</name>
</gene>
<feature type="transmembrane region" description="Helical" evidence="1">
    <location>
        <begin position="6"/>
        <end position="24"/>
    </location>
</feature>
<dbReference type="OrthoDB" id="9813518at2"/>
<keyword evidence="1" id="KW-1133">Transmembrane helix</keyword>
<dbReference type="EMBL" id="CP034073">
    <property type="protein sequence ID" value="AZG33574.1"/>
    <property type="molecule type" value="Genomic_DNA"/>
</dbReference>
<reference evidence="4" key="3">
    <citation type="submission" date="2018-11" db="EMBL/GenBank/DDBJ databases">
        <authorList>
            <person name="Hwang Y.J."/>
            <person name="Hwang C.Y."/>
        </authorList>
    </citation>
    <scope>NUCLEOTIDE SEQUENCE</scope>
    <source>
        <strain evidence="4">R106</strain>
    </source>
</reference>
<evidence type="ECO:0000313" key="6">
    <source>
        <dbReference type="Proteomes" id="UP000278855"/>
    </source>
</evidence>
<dbReference type="EMBL" id="RKKB01000015">
    <property type="protein sequence ID" value="RPA23632.1"/>
    <property type="molecule type" value="Genomic_DNA"/>
</dbReference>
<feature type="transmembrane region" description="Helical" evidence="1">
    <location>
        <begin position="99"/>
        <end position="116"/>
    </location>
</feature>
<keyword evidence="1" id="KW-0472">Membrane</keyword>
<dbReference type="AlphaFoldDB" id="A0A3N4DFL5"/>
<dbReference type="GO" id="GO:0034220">
    <property type="term" value="P:monoatomic ion transmembrane transport"/>
    <property type="evidence" value="ECO:0007669"/>
    <property type="project" value="UniProtKB-KW"/>
</dbReference>
<feature type="domain" description="Potassium channel" evidence="2">
    <location>
        <begin position="72"/>
        <end position="150"/>
    </location>
</feature>
<evidence type="ECO:0000313" key="3">
    <source>
        <dbReference type="EMBL" id="AZG33574.1"/>
    </source>
</evidence>
<protein>
    <submittedName>
        <fullName evidence="4">Two pore domain potassium channel family protein</fullName>
    </submittedName>
</protein>
<feature type="transmembrane region" description="Helical" evidence="1">
    <location>
        <begin position="128"/>
        <end position="150"/>
    </location>
</feature>
<dbReference type="Proteomes" id="UP000278855">
    <property type="component" value="Unassembled WGS sequence"/>
</dbReference>
<keyword evidence="4" id="KW-0407">Ion channel</keyword>
<dbReference type="KEGG" id="spsr:EGC80_00600"/>
<organism evidence="4 6">
    <name type="scientific">Shewanella psychromarinicola</name>
    <dbReference type="NCBI Taxonomy" id="2487742"/>
    <lineage>
        <taxon>Bacteria</taxon>
        <taxon>Pseudomonadati</taxon>
        <taxon>Pseudomonadota</taxon>
        <taxon>Gammaproteobacteria</taxon>
        <taxon>Alteromonadales</taxon>
        <taxon>Shewanellaceae</taxon>
        <taxon>Shewanella</taxon>
    </lineage>
</organism>
<keyword evidence="5" id="KW-1185">Reference proteome</keyword>
<keyword evidence="4" id="KW-0813">Transport</keyword>
<accession>A0A3N4DFL5</accession>
<keyword evidence="4" id="KW-0406">Ion transport</keyword>
<sequence length="396" mass="44387">MPYIHVLGVWIMTPTIAISLSVWAEKNGIDTAFFTRVIDKLHIREWFMLIFNFIRRFGLEITRTRNSSLFILLLACGVLGYFGFSLAGESNIVSSPLNFIYWSVVTASSLGYGDIYPETLAGKMLLTFYYLPVNFVLFSILIGKMGKFIFNGWNLHMTGKSNITALQGHIILICSTAEKSRKLIQLILDDHNRPDRTIVLLTNGDFAHPFPDNEKIKYLSVDNLHDQDVLNKVCISSADKIAIDLENDDRNFSLAVHYSTKVSENSFIATFIDNEDQAQALRQLNKPIEVLSSNKNEKLVRSLQDSGSDLAFQSLLTNSGQTMHAQEVVLSKPRTVADVAAFIKGNHNAIFIGVANDKLGKTLAINPDDDEVLPVGKSTFLYYIALDRITFDQNGF</sequence>
<evidence type="ECO:0000256" key="1">
    <source>
        <dbReference type="SAM" id="Phobius"/>
    </source>
</evidence>
<reference evidence="3 5" key="1">
    <citation type="submission" date="2018-11" db="EMBL/GenBank/DDBJ databases">
        <title>Shewanella sp. M2.</title>
        <authorList>
            <person name="Hwang Y.J."/>
            <person name="Hwang C.Y."/>
        </authorList>
    </citation>
    <scope>NUCLEOTIDE SEQUENCE [LARGE SCALE GENOMIC DNA]</scope>
    <source>
        <strain evidence="3 5">M2</strain>
    </source>
</reference>
<evidence type="ECO:0000259" key="2">
    <source>
        <dbReference type="Pfam" id="PF07885"/>
    </source>
</evidence>
<dbReference type="Gene3D" id="1.10.287.70">
    <property type="match status" value="1"/>
</dbReference>
<keyword evidence="1" id="KW-0812">Transmembrane</keyword>
<dbReference type="PANTHER" id="PTHR43833:SF9">
    <property type="entry name" value="POTASSIUM CHANNEL PROTEIN YUGO-RELATED"/>
    <property type="match status" value="1"/>
</dbReference>
<dbReference type="SUPFAM" id="SSF81324">
    <property type="entry name" value="Voltage-gated potassium channels"/>
    <property type="match status" value="1"/>
</dbReference>
<proteinExistence type="predicted"/>
<dbReference type="Proteomes" id="UP000273778">
    <property type="component" value="Chromosome"/>
</dbReference>
<dbReference type="Pfam" id="PF07885">
    <property type="entry name" value="Ion_trans_2"/>
    <property type="match status" value="1"/>
</dbReference>
<reference evidence="6" key="2">
    <citation type="submission" date="2018-11" db="EMBL/GenBank/DDBJ databases">
        <title>Shewanella sp. R106.</title>
        <authorList>
            <person name="Hwang Y.J."/>
            <person name="Hwang C.Y."/>
        </authorList>
    </citation>
    <scope>NUCLEOTIDE SEQUENCE [LARGE SCALE GENOMIC DNA]</scope>
    <source>
        <strain evidence="6">R106</strain>
    </source>
</reference>